<organism evidence="2 3">
    <name type="scientific">Mahella australiensis (strain DSM 15567 / CIP 107919 / 50-1 BON)</name>
    <dbReference type="NCBI Taxonomy" id="697281"/>
    <lineage>
        <taxon>Bacteria</taxon>
        <taxon>Bacillati</taxon>
        <taxon>Bacillota</taxon>
        <taxon>Clostridia</taxon>
        <taxon>Thermoanaerobacterales</taxon>
        <taxon>Thermoanaerobacterales Family IV. Incertae Sedis</taxon>
        <taxon>Mahella</taxon>
    </lineage>
</organism>
<reference evidence="2 3" key="2">
    <citation type="journal article" date="2011" name="Stand. Genomic Sci.">
        <title>Complete genome sequence of Mahella australiensis type strain (50-1 BON).</title>
        <authorList>
            <person name="Sikorski J."/>
            <person name="Teshima H."/>
            <person name="Nolan M."/>
            <person name="Lucas S."/>
            <person name="Hammon N."/>
            <person name="Deshpande S."/>
            <person name="Cheng J.F."/>
            <person name="Pitluck S."/>
            <person name="Liolios K."/>
            <person name="Pagani I."/>
            <person name="Ivanova N."/>
            <person name="Huntemann M."/>
            <person name="Mavromatis K."/>
            <person name="Ovchinikova G."/>
            <person name="Pati A."/>
            <person name="Tapia R."/>
            <person name="Han C."/>
            <person name="Goodwin L."/>
            <person name="Chen A."/>
            <person name="Palaniappan K."/>
            <person name="Land M."/>
            <person name="Hauser L."/>
            <person name="Ngatchou-Djao O.D."/>
            <person name="Rohde M."/>
            <person name="Pukall R."/>
            <person name="Spring S."/>
            <person name="Abt B."/>
            <person name="Goker M."/>
            <person name="Detter J.C."/>
            <person name="Woyke T."/>
            <person name="Bristow J."/>
            <person name="Markowitz V."/>
            <person name="Hugenholtz P."/>
            <person name="Eisen J.A."/>
            <person name="Kyrpides N.C."/>
            <person name="Klenk H.P."/>
            <person name="Lapidus A."/>
        </authorList>
    </citation>
    <scope>NUCLEOTIDE SEQUENCE [LARGE SCALE GENOMIC DNA]</scope>
    <source>
        <strain evidence="3">DSM 15567 / CIP 107919 / 50-1 BON</strain>
    </source>
</reference>
<dbReference type="KEGG" id="mas:Mahau_0013"/>
<dbReference type="AlphaFoldDB" id="F4A322"/>
<dbReference type="Proteomes" id="UP000008457">
    <property type="component" value="Chromosome"/>
</dbReference>
<dbReference type="EMBL" id="CP002360">
    <property type="protein sequence ID" value="AEE95237.1"/>
    <property type="molecule type" value="Genomic_DNA"/>
</dbReference>
<evidence type="ECO:0000313" key="3">
    <source>
        <dbReference type="Proteomes" id="UP000008457"/>
    </source>
</evidence>
<evidence type="ECO:0000256" key="1">
    <source>
        <dbReference type="SAM" id="MobiDB-lite"/>
    </source>
</evidence>
<name>F4A322_MAHA5</name>
<proteinExistence type="predicted"/>
<sequence length="92" mass="10103">MFSNGNILKFIVSFLLIVGTFVPTINLNKVFAATTYQQTIYFSTSTSRSQTQTITIPNLDRVVSATVDTGSVSTTKRRNGAYPNTGGYNTWP</sequence>
<dbReference type="HOGENOM" id="CLU_2409752_0_0_9"/>
<feature type="region of interest" description="Disordered" evidence="1">
    <location>
        <begin position="70"/>
        <end position="92"/>
    </location>
</feature>
<dbReference type="STRING" id="697281.Mahau_0013"/>
<accession>F4A322</accession>
<evidence type="ECO:0000313" key="2">
    <source>
        <dbReference type="EMBL" id="AEE95237.1"/>
    </source>
</evidence>
<gene>
    <name evidence="2" type="ordered locus">Mahau_0013</name>
</gene>
<reference evidence="3" key="1">
    <citation type="submission" date="2010-11" db="EMBL/GenBank/DDBJ databases">
        <title>The complete genome of Mahella australiensis DSM 15567.</title>
        <authorList>
            <consortium name="US DOE Joint Genome Institute (JGI-PGF)"/>
            <person name="Lucas S."/>
            <person name="Copeland A."/>
            <person name="Lapidus A."/>
            <person name="Bruce D."/>
            <person name="Goodwin L."/>
            <person name="Pitluck S."/>
            <person name="Kyrpides N."/>
            <person name="Mavromatis K."/>
            <person name="Pagani I."/>
            <person name="Ivanova N."/>
            <person name="Teshima H."/>
            <person name="Brettin T."/>
            <person name="Detter J.C."/>
            <person name="Han C."/>
            <person name="Tapia R."/>
            <person name="Land M."/>
            <person name="Hauser L."/>
            <person name="Markowitz V."/>
            <person name="Cheng J.-F."/>
            <person name="Hugenholtz P."/>
            <person name="Woyke T."/>
            <person name="Wu D."/>
            <person name="Spring S."/>
            <person name="Pukall R."/>
            <person name="Steenblock K."/>
            <person name="Schneider S."/>
            <person name="Klenk H.-P."/>
            <person name="Eisen J.A."/>
        </authorList>
    </citation>
    <scope>NUCLEOTIDE SEQUENCE [LARGE SCALE GENOMIC DNA]</scope>
    <source>
        <strain evidence="3">DSM 15567 / CIP 107919 / 50-1 BON</strain>
    </source>
</reference>
<keyword evidence="3" id="KW-1185">Reference proteome</keyword>
<protein>
    <submittedName>
        <fullName evidence="2">Uncharacterized protein</fullName>
    </submittedName>
</protein>